<keyword evidence="4 7" id="KW-1133">Transmembrane helix</keyword>
<comment type="caution">
    <text evidence="7">Lacks conserved residue(s) required for the propagation of feature annotation.</text>
</comment>
<comment type="domain">
    <text evidence="7">The DHHC domain is required for palmitoyltransferase activity.</text>
</comment>
<dbReference type="AlphaFoldDB" id="A0A0K0DE36"/>
<comment type="similarity">
    <text evidence="7">Belongs to the DHHC palmitoyltransferase family.</text>
</comment>
<evidence type="ECO:0000259" key="8">
    <source>
        <dbReference type="Pfam" id="PF01529"/>
    </source>
</evidence>
<reference evidence="10" key="2">
    <citation type="submission" date="2017-02" db="UniProtKB">
        <authorList>
            <consortium name="WormBaseParasite"/>
        </authorList>
    </citation>
    <scope>IDENTIFICATION</scope>
</reference>
<feature type="transmembrane region" description="Helical" evidence="7">
    <location>
        <begin position="39"/>
        <end position="58"/>
    </location>
</feature>
<dbReference type="EC" id="2.3.1.225" evidence="7"/>
<dbReference type="Pfam" id="PF01529">
    <property type="entry name" value="DHHC"/>
    <property type="match status" value="1"/>
</dbReference>
<keyword evidence="3 7" id="KW-0812">Transmembrane</keyword>
<feature type="domain" description="Palmitoyltransferase DHHC" evidence="8">
    <location>
        <begin position="2"/>
        <end position="79"/>
    </location>
</feature>
<dbReference type="PROSITE" id="PS50216">
    <property type="entry name" value="DHHC"/>
    <property type="match status" value="1"/>
</dbReference>
<evidence type="ECO:0000256" key="7">
    <source>
        <dbReference type="RuleBase" id="RU079119"/>
    </source>
</evidence>
<reference evidence="9" key="1">
    <citation type="submission" date="2012-09" db="EMBL/GenBank/DDBJ databases">
        <authorList>
            <person name="Martin A.A."/>
        </authorList>
    </citation>
    <scope>NUCLEOTIDE SEQUENCE</scope>
</reference>
<dbReference type="WBParaSite" id="ACAC_0000906801-mRNA-1">
    <property type="protein sequence ID" value="ACAC_0000906801-mRNA-1"/>
    <property type="gene ID" value="ACAC_0000906801"/>
</dbReference>
<evidence type="ECO:0000313" key="10">
    <source>
        <dbReference type="WBParaSite" id="ACAC_0000906801-mRNA-1"/>
    </source>
</evidence>
<dbReference type="InterPro" id="IPR039859">
    <property type="entry name" value="PFA4/ZDH16/20/ERF2-like"/>
</dbReference>
<dbReference type="Proteomes" id="UP000035642">
    <property type="component" value="Unassembled WGS sequence"/>
</dbReference>
<dbReference type="GO" id="GO:0016020">
    <property type="term" value="C:membrane"/>
    <property type="evidence" value="ECO:0007669"/>
    <property type="project" value="UniProtKB-SubCell"/>
</dbReference>
<keyword evidence="6 7" id="KW-0012">Acyltransferase</keyword>
<sequence>MQITPLRAHHCKICGRCILRMDHHCPLLQVCIHHHNHKFFLLFLFWPCCLGIFVTLITTPYTIRTANSLWNGGTLSSEQHLLNSAIMNAVGNVLRYKLNPPIRELGNSRKLGNNINSYSSIYLNPRWSSSDSSGVAQWVLLARVQPTLSSTIRRTRRHL</sequence>
<organism evidence="9 10">
    <name type="scientific">Angiostrongylus cantonensis</name>
    <name type="common">Rat lungworm</name>
    <dbReference type="NCBI Taxonomy" id="6313"/>
    <lineage>
        <taxon>Eukaryota</taxon>
        <taxon>Metazoa</taxon>
        <taxon>Ecdysozoa</taxon>
        <taxon>Nematoda</taxon>
        <taxon>Chromadorea</taxon>
        <taxon>Rhabditida</taxon>
        <taxon>Rhabditina</taxon>
        <taxon>Rhabditomorpha</taxon>
        <taxon>Strongyloidea</taxon>
        <taxon>Metastrongylidae</taxon>
        <taxon>Angiostrongylus</taxon>
    </lineage>
</organism>
<evidence type="ECO:0000256" key="4">
    <source>
        <dbReference type="ARBA" id="ARBA00022989"/>
    </source>
</evidence>
<keyword evidence="5 7" id="KW-0472">Membrane</keyword>
<accession>A0A0K0DE36</accession>
<comment type="subcellular location">
    <subcellularLocation>
        <location evidence="1">Membrane</location>
        <topology evidence="1">Multi-pass membrane protein</topology>
    </subcellularLocation>
</comment>
<dbReference type="STRING" id="6313.A0A0K0DE36"/>
<comment type="catalytic activity">
    <reaction evidence="7">
        <text>L-cysteinyl-[protein] + hexadecanoyl-CoA = S-hexadecanoyl-L-cysteinyl-[protein] + CoA</text>
        <dbReference type="Rhea" id="RHEA:36683"/>
        <dbReference type="Rhea" id="RHEA-COMP:10131"/>
        <dbReference type="Rhea" id="RHEA-COMP:11032"/>
        <dbReference type="ChEBI" id="CHEBI:29950"/>
        <dbReference type="ChEBI" id="CHEBI:57287"/>
        <dbReference type="ChEBI" id="CHEBI:57379"/>
        <dbReference type="ChEBI" id="CHEBI:74151"/>
        <dbReference type="EC" id="2.3.1.225"/>
    </reaction>
</comment>
<evidence type="ECO:0000256" key="5">
    <source>
        <dbReference type="ARBA" id="ARBA00023136"/>
    </source>
</evidence>
<evidence type="ECO:0000256" key="6">
    <source>
        <dbReference type="ARBA" id="ARBA00023315"/>
    </source>
</evidence>
<dbReference type="PANTHER" id="PTHR12246">
    <property type="entry name" value="PALMITOYLTRANSFERASE ZDHHC16"/>
    <property type="match status" value="1"/>
</dbReference>
<evidence type="ECO:0000256" key="1">
    <source>
        <dbReference type="ARBA" id="ARBA00004141"/>
    </source>
</evidence>
<dbReference type="InterPro" id="IPR001594">
    <property type="entry name" value="Palmitoyltrfase_DHHC"/>
</dbReference>
<evidence type="ECO:0000256" key="2">
    <source>
        <dbReference type="ARBA" id="ARBA00022679"/>
    </source>
</evidence>
<dbReference type="GO" id="GO:0019706">
    <property type="term" value="F:protein-cysteine S-palmitoyltransferase activity"/>
    <property type="evidence" value="ECO:0007669"/>
    <property type="project" value="UniProtKB-EC"/>
</dbReference>
<evidence type="ECO:0000256" key="3">
    <source>
        <dbReference type="ARBA" id="ARBA00022692"/>
    </source>
</evidence>
<evidence type="ECO:0000313" key="9">
    <source>
        <dbReference type="Proteomes" id="UP000035642"/>
    </source>
</evidence>
<name>A0A0K0DE36_ANGCA</name>
<keyword evidence="2 7" id="KW-0808">Transferase</keyword>
<protein>
    <recommendedName>
        <fullName evidence="7">Palmitoyltransferase</fullName>
        <ecNumber evidence="7">2.3.1.225</ecNumber>
    </recommendedName>
</protein>
<keyword evidence="9" id="KW-1185">Reference proteome</keyword>
<proteinExistence type="inferred from homology"/>